<dbReference type="EMBL" id="AZFN01000014">
    <property type="protein sequence ID" value="KRM01943.1"/>
    <property type="molecule type" value="Genomic_DNA"/>
</dbReference>
<feature type="transmembrane region" description="Helical" evidence="1">
    <location>
        <begin position="68"/>
        <end position="89"/>
    </location>
</feature>
<dbReference type="PATRIC" id="fig|1423749.3.peg.430"/>
<keyword evidence="1" id="KW-0812">Transmembrane</keyword>
<proteinExistence type="predicted"/>
<evidence type="ECO:0000313" key="3">
    <source>
        <dbReference type="Proteomes" id="UP000051739"/>
    </source>
</evidence>
<dbReference type="Proteomes" id="UP000051739">
    <property type="component" value="Unassembled WGS sequence"/>
</dbReference>
<reference evidence="2 3" key="1">
    <citation type="journal article" date="2015" name="Genome Announc.">
        <title>Expanding the biotechnology potential of lactobacilli through comparative genomics of 213 strains and associated genera.</title>
        <authorList>
            <person name="Sun Z."/>
            <person name="Harris H.M."/>
            <person name="McCann A."/>
            <person name="Guo C."/>
            <person name="Argimon S."/>
            <person name="Zhang W."/>
            <person name="Yang X."/>
            <person name="Jeffery I.B."/>
            <person name="Cooney J.C."/>
            <person name="Kagawa T.F."/>
            <person name="Liu W."/>
            <person name="Song Y."/>
            <person name="Salvetti E."/>
            <person name="Wrobel A."/>
            <person name="Rasinkangas P."/>
            <person name="Parkhill J."/>
            <person name="Rea M.C."/>
            <person name="O'Sullivan O."/>
            <person name="Ritari J."/>
            <person name="Douillard F.P."/>
            <person name="Paul Ross R."/>
            <person name="Yang R."/>
            <person name="Briner A.E."/>
            <person name="Felis G.E."/>
            <person name="de Vos W.M."/>
            <person name="Barrangou R."/>
            <person name="Klaenhammer T.R."/>
            <person name="Caufield P.W."/>
            <person name="Cui Y."/>
            <person name="Zhang H."/>
            <person name="O'Toole P.W."/>
        </authorList>
    </citation>
    <scope>NUCLEOTIDE SEQUENCE [LARGE SCALE GENOMIC DNA]</scope>
    <source>
        <strain evidence="2 3">DSM 16045</strain>
    </source>
</reference>
<gene>
    <name evidence="2" type="ORF">FC60_GL000427</name>
</gene>
<feature type="transmembrane region" description="Helical" evidence="1">
    <location>
        <begin position="95"/>
        <end position="117"/>
    </location>
</feature>
<feature type="transmembrane region" description="Helical" evidence="1">
    <location>
        <begin position="167"/>
        <end position="183"/>
    </location>
</feature>
<protein>
    <submittedName>
        <fullName evidence="2">Uncharacterized protein</fullName>
    </submittedName>
</protein>
<accession>A0A0R1V8X2</accession>
<feature type="transmembrane region" description="Helical" evidence="1">
    <location>
        <begin position="190"/>
        <end position="208"/>
    </location>
</feature>
<name>A0A0R1V8X2_9LACO</name>
<feature type="transmembrane region" description="Helical" evidence="1">
    <location>
        <begin position="33"/>
        <end position="56"/>
    </location>
</feature>
<organism evidence="2 3">
    <name type="scientific">Limosilactobacillus gastricus DSM 16045</name>
    <dbReference type="NCBI Taxonomy" id="1423749"/>
    <lineage>
        <taxon>Bacteria</taxon>
        <taxon>Bacillati</taxon>
        <taxon>Bacillota</taxon>
        <taxon>Bacilli</taxon>
        <taxon>Lactobacillales</taxon>
        <taxon>Lactobacillaceae</taxon>
        <taxon>Limosilactobacillus</taxon>
    </lineage>
</organism>
<feature type="transmembrane region" description="Helical" evidence="1">
    <location>
        <begin position="228"/>
        <end position="246"/>
    </location>
</feature>
<feature type="transmembrane region" description="Helical" evidence="1">
    <location>
        <begin position="137"/>
        <end position="155"/>
    </location>
</feature>
<sequence>MMKMLKTLFGSYPSHNVVLDNFIQALTPGNPGFAITLLTVVITFILGFLVYIYSFVLVNREGHGPYPLWMHTFYLAADFMGIWVFLNAYLNYQHFWFFMLASIGELVWVGMEVYCLYKAVTIEKNELFGPTASLNDALRLIIFEVIIFFTSLNLLRVELGDVSMFKFWIFTQVIICTVPGLYLEQRQSRLGACWQLNIVLVLVAIMSFNPWNMWSLIAPQFFSMANNSWYYVVGLVTLFFAIRGCFQYQKQAPKPTRLANGKRPIF</sequence>
<dbReference type="AlphaFoldDB" id="A0A0R1V8X2"/>
<evidence type="ECO:0000256" key="1">
    <source>
        <dbReference type="SAM" id="Phobius"/>
    </source>
</evidence>
<comment type="caution">
    <text evidence="2">The sequence shown here is derived from an EMBL/GenBank/DDBJ whole genome shotgun (WGS) entry which is preliminary data.</text>
</comment>
<keyword evidence="3" id="KW-1185">Reference proteome</keyword>
<keyword evidence="1" id="KW-1133">Transmembrane helix</keyword>
<keyword evidence="1" id="KW-0472">Membrane</keyword>
<evidence type="ECO:0000313" key="2">
    <source>
        <dbReference type="EMBL" id="KRM01943.1"/>
    </source>
</evidence>